<protein>
    <recommendedName>
        <fullName evidence="1">DUF927 domain-containing protein</fullName>
    </recommendedName>
</protein>
<dbReference type="STRING" id="207559.Dde_2927"/>
<gene>
    <name evidence="2" type="ordered locus">Dde_2927</name>
</gene>
<dbReference type="eggNOG" id="ENOG5031NVH">
    <property type="taxonomic scope" value="Bacteria"/>
</dbReference>
<feature type="domain" description="DUF927" evidence="1">
    <location>
        <begin position="344"/>
        <end position="557"/>
    </location>
</feature>
<proteinExistence type="predicted"/>
<dbReference type="Pfam" id="PF06048">
    <property type="entry name" value="DUF927"/>
    <property type="match status" value="1"/>
</dbReference>
<accession>Q30X75</accession>
<dbReference type="InterPro" id="IPR009270">
    <property type="entry name" value="DUF927"/>
</dbReference>
<reference evidence="2 3" key="1">
    <citation type="journal article" date="2011" name="J. Bacteriol.">
        <title>Complete genome sequence and updated annotation of Desulfovibrio alaskensis G20.</title>
        <authorList>
            <person name="Hauser L.J."/>
            <person name="Land M.L."/>
            <person name="Brown S.D."/>
            <person name="Larimer F."/>
            <person name="Keller K.L."/>
            <person name="Rapp-Giles B.J."/>
            <person name="Price M.N."/>
            <person name="Lin M."/>
            <person name="Bruce D.C."/>
            <person name="Detter J.C."/>
            <person name="Tapia R."/>
            <person name="Han C.S."/>
            <person name="Goodwin L.A."/>
            <person name="Cheng J.F."/>
            <person name="Pitluck S."/>
            <person name="Copeland A."/>
            <person name="Lucas S."/>
            <person name="Nolan M."/>
            <person name="Lapidus A.L."/>
            <person name="Palumbo A.V."/>
            <person name="Wall J.D."/>
        </authorList>
    </citation>
    <scope>NUCLEOTIDE SEQUENCE [LARGE SCALE GENOMIC DNA]</scope>
    <source>
        <strain evidence="3">ATCC BAA 1058 / DSM 17464 / G20</strain>
    </source>
</reference>
<sequence>MPPKNGRYRIYINALGKMMYCRDTLDEIRNIMRYSAVLISIHSLIFQQDKLIRICGDIHLRWSLYSGFEYYTDFKGEFRHTTLKPFEKTRLALFFRQMAIPVEYPRYYCDDNHLVHVFIPEKAFSTPCNTTTRLEVDFSIFRFLRCYQLDITYYDHEGERLPFYPCQQALMSTPELPSKFFWQTTDIFNEEPPENVSAIPMNYDRSLLCEHYWPDNKKRLDLLNLCPVLYNGGRQIAELSSAEIELLLSILCKKKYIQWLVRNFSTSNAPEGVLYDLFEKAIGQKKTWNPPFCIEINKWLRSRNSRLQCSGNCGVTTPLALMFKEPFFREEFRKKYSPTNDTLFQVASDGVYKTTSSGKKRELILSRPLWISYGIKGGLGQGNGFQLAFYNAMGSYCEVTIANDSFLGPTLFKVLEQHGLEIPKSPKCRSMLREYMKTIRVKLLCDATMVSSCGWQQVPSGITVFVLPSTSYSSRSPDFRYIAPTKCLPEFGTHAPNTAKTTYSSRVRITASSMLAKTASFAAPLLRILKLRGFCLYFYSDNANERQNILKAAAAVWEKSYGSVTYTLPISAKNIPELKRIHRDSAICLDLPDSEHEGNFLAFVRRFLHGRKGKDGKECGVIIAVGKRPLKSASDTVGRCQIVSSQSGKRGPRDVLVLSMPYNDNDPDLTLSQVQTHGESLLRALVSFSKDDENTLRNRFKKIQDECRPKGCSNNVKKAVAIFSLSLHSLQRYPQLFVSKILGNNTGMADKVMNLLLSDMLDPHEHFKKYLHNLHARQSTAYLLPSKKHLFLYPTKLFHNCCDTAHQKAFVHFLLTWNILVCKKRGQTSSVVHISEKAKSVRGYLISIQKLEEQLLKIDPQSYRQQYIDRLQRAKVARVKQKEDNTADKRK</sequence>
<evidence type="ECO:0000259" key="1">
    <source>
        <dbReference type="Pfam" id="PF06048"/>
    </source>
</evidence>
<keyword evidence="3" id="KW-1185">Reference proteome</keyword>
<name>Q30X75_OLEA2</name>
<dbReference type="EMBL" id="CP000112">
    <property type="protein sequence ID" value="ABB39721.2"/>
    <property type="molecule type" value="Genomic_DNA"/>
</dbReference>
<dbReference type="AlphaFoldDB" id="Q30X75"/>
<evidence type="ECO:0000313" key="2">
    <source>
        <dbReference type="EMBL" id="ABB39721.2"/>
    </source>
</evidence>
<dbReference type="HOGENOM" id="CLU_324102_0_0_7"/>
<evidence type="ECO:0000313" key="3">
    <source>
        <dbReference type="Proteomes" id="UP000002710"/>
    </source>
</evidence>
<dbReference type="Proteomes" id="UP000002710">
    <property type="component" value="Chromosome"/>
</dbReference>
<dbReference type="KEGG" id="dde:Dde_2927"/>
<organism evidence="2 3">
    <name type="scientific">Oleidesulfovibrio alaskensis (strain ATCC BAA-1058 / DSM 17464 / G20)</name>
    <name type="common">Desulfovibrio alaskensis</name>
    <dbReference type="NCBI Taxonomy" id="207559"/>
    <lineage>
        <taxon>Bacteria</taxon>
        <taxon>Pseudomonadati</taxon>
        <taxon>Thermodesulfobacteriota</taxon>
        <taxon>Desulfovibrionia</taxon>
        <taxon>Desulfovibrionales</taxon>
        <taxon>Desulfovibrionaceae</taxon>
        <taxon>Oleidesulfovibrio</taxon>
    </lineage>
</organism>